<dbReference type="Pfam" id="PF00067">
    <property type="entry name" value="p450"/>
    <property type="match status" value="1"/>
</dbReference>
<evidence type="ECO:0000256" key="1">
    <source>
        <dbReference type="ARBA" id="ARBA00001971"/>
    </source>
</evidence>
<dbReference type="PANTHER" id="PTHR47946:SF1">
    <property type="entry name" value="CYTOCHROME P450 78A3"/>
    <property type="match status" value="1"/>
</dbReference>
<dbReference type="PROSITE" id="PS00086">
    <property type="entry name" value="CYTOCHROME_P450"/>
    <property type="match status" value="1"/>
</dbReference>
<dbReference type="FunFam" id="1.10.630.10:FF:000016">
    <property type="entry name" value="Cytochrome P450 78A5"/>
    <property type="match status" value="1"/>
</dbReference>
<keyword evidence="5 9" id="KW-0560">Oxidoreductase</keyword>
<dbReference type="GO" id="GO:0005506">
    <property type="term" value="F:iron ion binding"/>
    <property type="evidence" value="ECO:0007669"/>
    <property type="project" value="InterPro"/>
</dbReference>
<dbReference type="GO" id="GO:0004497">
    <property type="term" value="F:monooxygenase activity"/>
    <property type="evidence" value="ECO:0007669"/>
    <property type="project" value="UniProtKB-KW"/>
</dbReference>
<keyword evidence="3 8" id="KW-0349">Heme</keyword>
<evidence type="ECO:0000256" key="8">
    <source>
        <dbReference type="PIRSR" id="PIRSR602401-1"/>
    </source>
</evidence>
<dbReference type="CDD" id="cd11076">
    <property type="entry name" value="CYP78"/>
    <property type="match status" value="1"/>
</dbReference>
<dbReference type="GO" id="GO:0020037">
    <property type="term" value="F:heme binding"/>
    <property type="evidence" value="ECO:0007669"/>
    <property type="project" value="InterPro"/>
</dbReference>
<evidence type="ECO:0000256" key="7">
    <source>
        <dbReference type="ARBA" id="ARBA00023033"/>
    </source>
</evidence>
<evidence type="ECO:0000256" key="3">
    <source>
        <dbReference type="ARBA" id="ARBA00022617"/>
    </source>
</evidence>
<dbReference type="PANTHER" id="PTHR47946">
    <property type="entry name" value="CYTOCHROME P450 78A7-RELATED"/>
    <property type="match status" value="1"/>
</dbReference>
<dbReference type="PRINTS" id="PR00463">
    <property type="entry name" value="EP450I"/>
</dbReference>
<sequence length="599" mass="67626">MFLPLPLPSLLYIFHKKRRPNTLQTLEKNTNQPKSLSQTFLLSLCSSDNLVNTSYSLTFHHTMITHIDNLWVLALASKCTQQNIAYLLLIMATLWLTMALFHWSHPGGPAWGKYYSTWRKSKSSSESDHKSNMIIPGPKGYPLIGSFSLMTSLAHHHIAAAAKAFNATRLMAFSLGETRVIVTCHPDVAKEILNSSVFADRPIKESAYSLMFNRAIGFAPYGVYWRTLRRIAATHLFCPKQIKASETQRNEIATQMIGFFKIRQTEGDFVTVRHVLKRASLNNMMWSVFGQRYDANSGMEEELSGLVEQGYDLLGTLNWGDHLPLLKEFDLQKIRFTCSKLVPKVNRFVGSIIAEHRTHTTESNRDFVHVLLSLNGPDKLSDPDMIAVLWEMIFRGTDTVAVLIEWILARMVLHPEVQHKVQEELDMVVGCVSRPLTEEDMAALVYLPAVVKEVLRLHPPGPLLSWSRLAITDTSIDGYHVPAGSTAMVNMWAISRDPDVWKDPLEFMPERFVAGEGEPEFSVLGSDLRLAPFGSGRRTCPGKSLGLATVSFWVTRLLHEFEFLPCDDEMNGVDLKEVLRLSCEMANPLTVMVRPRRGL</sequence>
<evidence type="ECO:0000256" key="2">
    <source>
        <dbReference type="ARBA" id="ARBA00010617"/>
    </source>
</evidence>
<evidence type="ECO:0000256" key="6">
    <source>
        <dbReference type="ARBA" id="ARBA00023004"/>
    </source>
</evidence>
<accession>A0A6A4PW89</accession>
<dbReference type="InterPro" id="IPR036396">
    <property type="entry name" value="Cyt_P450_sf"/>
</dbReference>
<dbReference type="SUPFAM" id="SSF48264">
    <property type="entry name" value="Cytochrome P450"/>
    <property type="match status" value="1"/>
</dbReference>
<dbReference type="GO" id="GO:0016705">
    <property type="term" value="F:oxidoreductase activity, acting on paired donors, with incorporation or reduction of molecular oxygen"/>
    <property type="evidence" value="ECO:0007669"/>
    <property type="project" value="InterPro"/>
</dbReference>
<dbReference type="InterPro" id="IPR017972">
    <property type="entry name" value="Cyt_P450_CS"/>
</dbReference>
<dbReference type="InterPro" id="IPR051996">
    <property type="entry name" value="Cytochrome_P450_78A"/>
</dbReference>
<feature type="binding site" description="axial binding residue" evidence="8">
    <location>
        <position position="540"/>
    </location>
    <ligand>
        <name>heme</name>
        <dbReference type="ChEBI" id="CHEBI:30413"/>
    </ligand>
    <ligandPart>
        <name>Fe</name>
        <dbReference type="ChEBI" id="CHEBI:18248"/>
    </ligandPart>
</feature>
<keyword evidence="4 8" id="KW-0479">Metal-binding</keyword>
<comment type="similarity">
    <text evidence="2 9">Belongs to the cytochrome P450 family.</text>
</comment>
<evidence type="ECO:0000313" key="11">
    <source>
        <dbReference type="Proteomes" id="UP000447434"/>
    </source>
</evidence>
<protein>
    <submittedName>
        <fullName evidence="10">Putative flavonoid 3'-monooxygenase</fullName>
    </submittedName>
</protein>
<keyword evidence="6 8" id="KW-0408">Iron</keyword>
<organism evidence="10 11">
    <name type="scientific">Lupinus albus</name>
    <name type="common">White lupine</name>
    <name type="synonym">Lupinus termis</name>
    <dbReference type="NCBI Taxonomy" id="3870"/>
    <lineage>
        <taxon>Eukaryota</taxon>
        <taxon>Viridiplantae</taxon>
        <taxon>Streptophyta</taxon>
        <taxon>Embryophyta</taxon>
        <taxon>Tracheophyta</taxon>
        <taxon>Spermatophyta</taxon>
        <taxon>Magnoliopsida</taxon>
        <taxon>eudicotyledons</taxon>
        <taxon>Gunneridae</taxon>
        <taxon>Pentapetalae</taxon>
        <taxon>rosids</taxon>
        <taxon>fabids</taxon>
        <taxon>Fabales</taxon>
        <taxon>Fabaceae</taxon>
        <taxon>Papilionoideae</taxon>
        <taxon>50 kb inversion clade</taxon>
        <taxon>genistoids sensu lato</taxon>
        <taxon>core genistoids</taxon>
        <taxon>Genisteae</taxon>
        <taxon>Lupinus</taxon>
    </lineage>
</organism>
<evidence type="ECO:0000313" key="10">
    <source>
        <dbReference type="EMBL" id="KAE9605763.1"/>
    </source>
</evidence>
<gene>
    <name evidence="10" type="ORF">Lalb_Chr10g0100761</name>
</gene>
<dbReference type="Gene3D" id="1.10.630.10">
    <property type="entry name" value="Cytochrome P450"/>
    <property type="match status" value="1"/>
</dbReference>
<dbReference type="InterPro" id="IPR002401">
    <property type="entry name" value="Cyt_P450_E_grp-I"/>
</dbReference>
<keyword evidence="7 9" id="KW-0503">Monooxygenase</keyword>
<dbReference type="PRINTS" id="PR00385">
    <property type="entry name" value="P450"/>
</dbReference>
<dbReference type="InterPro" id="IPR001128">
    <property type="entry name" value="Cyt_P450"/>
</dbReference>
<comment type="caution">
    <text evidence="10">The sequence shown here is derived from an EMBL/GenBank/DDBJ whole genome shotgun (WGS) entry which is preliminary data.</text>
</comment>
<dbReference type="GO" id="GO:0048608">
    <property type="term" value="P:reproductive structure development"/>
    <property type="evidence" value="ECO:0007669"/>
    <property type="project" value="UniProtKB-ARBA"/>
</dbReference>
<dbReference type="OrthoDB" id="1055148at2759"/>
<name>A0A6A4PW89_LUPAL</name>
<evidence type="ECO:0000256" key="4">
    <source>
        <dbReference type="ARBA" id="ARBA00022723"/>
    </source>
</evidence>
<keyword evidence="11" id="KW-1185">Reference proteome</keyword>
<dbReference type="AlphaFoldDB" id="A0A6A4PW89"/>
<comment type="cofactor">
    <cofactor evidence="1 8">
        <name>heme</name>
        <dbReference type="ChEBI" id="CHEBI:30413"/>
    </cofactor>
</comment>
<proteinExistence type="inferred from homology"/>
<dbReference type="EMBL" id="WOCE01000010">
    <property type="protein sequence ID" value="KAE9605763.1"/>
    <property type="molecule type" value="Genomic_DNA"/>
</dbReference>
<reference evidence="11" key="1">
    <citation type="journal article" date="2020" name="Nat. Commun.">
        <title>Genome sequence of the cluster root forming white lupin.</title>
        <authorList>
            <person name="Hufnagel B."/>
            <person name="Marques A."/>
            <person name="Soriano A."/>
            <person name="Marques L."/>
            <person name="Divol F."/>
            <person name="Doumas P."/>
            <person name="Sallet E."/>
            <person name="Mancinotti D."/>
            <person name="Carrere S."/>
            <person name="Marande W."/>
            <person name="Arribat S."/>
            <person name="Keller J."/>
            <person name="Huneau C."/>
            <person name="Blein T."/>
            <person name="Aime D."/>
            <person name="Laguerre M."/>
            <person name="Taylor J."/>
            <person name="Schubert V."/>
            <person name="Nelson M."/>
            <person name="Geu-Flores F."/>
            <person name="Crespi M."/>
            <person name="Gallardo-Guerrero K."/>
            <person name="Delaux P.-M."/>
            <person name="Salse J."/>
            <person name="Berges H."/>
            <person name="Guyot R."/>
            <person name="Gouzy J."/>
            <person name="Peret B."/>
        </authorList>
    </citation>
    <scope>NUCLEOTIDE SEQUENCE [LARGE SCALE GENOMIC DNA]</scope>
    <source>
        <strain evidence="11">cv. Amiga</strain>
    </source>
</reference>
<evidence type="ECO:0000256" key="9">
    <source>
        <dbReference type="RuleBase" id="RU000461"/>
    </source>
</evidence>
<dbReference type="Proteomes" id="UP000447434">
    <property type="component" value="Chromosome 10"/>
</dbReference>
<evidence type="ECO:0000256" key="5">
    <source>
        <dbReference type="ARBA" id="ARBA00023002"/>
    </source>
</evidence>